<dbReference type="AlphaFoldDB" id="A0A7D4U2V2"/>
<reference evidence="2 3" key="1">
    <citation type="submission" date="2020-05" db="EMBL/GenBank/DDBJ databases">
        <title>Strain PA2F3 complete genome.</title>
        <authorList>
            <person name="Kim Y.-S."/>
            <person name="Kim S.-J."/>
            <person name="Jung H.-k."/>
            <person name="Kim S.-E."/>
            <person name="Kim K.-H."/>
        </authorList>
    </citation>
    <scope>NUCLEOTIDE SEQUENCE [LARGE SCALE GENOMIC DNA]</scope>
    <source>
        <strain evidence="2 3">PA2F3</strain>
    </source>
</reference>
<proteinExistence type="predicted"/>
<organism evidence="2 3">
    <name type="scientific">Microbacterium hominis</name>
    <dbReference type="NCBI Taxonomy" id="162426"/>
    <lineage>
        <taxon>Bacteria</taxon>
        <taxon>Bacillati</taxon>
        <taxon>Actinomycetota</taxon>
        <taxon>Actinomycetes</taxon>
        <taxon>Micrococcales</taxon>
        <taxon>Microbacteriaceae</taxon>
        <taxon>Microbacterium</taxon>
    </lineage>
</organism>
<evidence type="ECO:0008006" key="4">
    <source>
        <dbReference type="Google" id="ProtNLM"/>
    </source>
</evidence>
<evidence type="ECO:0000256" key="1">
    <source>
        <dbReference type="SAM" id="SignalP"/>
    </source>
</evidence>
<feature type="signal peptide" evidence="1">
    <location>
        <begin position="1"/>
        <end position="34"/>
    </location>
</feature>
<dbReference type="Pfam" id="PF08309">
    <property type="entry name" value="LVIVD"/>
    <property type="match status" value="1"/>
</dbReference>
<keyword evidence="1" id="KW-0732">Signal</keyword>
<dbReference type="PROSITE" id="PS51318">
    <property type="entry name" value="TAT"/>
    <property type="match status" value="1"/>
</dbReference>
<accession>A0A7D4U2V2</accession>
<gene>
    <name evidence="2" type="ORF">HQM25_01470</name>
</gene>
<dbReference type="RefSeq" id="WP_172988585.1">
    <property type="nucleotide sequence ID" value="NZ_CP054038.1"/>
</dbReference>
<name>A0A7D4U2V2_9MICO</name>
<sequence>MRDRSAPSSWRRRAVAAAGAIVLGASMISATAGAAVAEDDPRENLGAGLADAEQAASNIALLANLPKEGPFAFNVNPTAYNSDLAFTGDKAIVGSYYGFQIYDISDPASPSLDGTFVCPGGQGDVSVYGDILFMSVESAPGRLDCGTSPSPATGDPQNFRGVRVFDISDLTAPVQVAAVQTCRGSHTHTVVPDPDDSENVYVYVSGTGGARTTSPNVPGGCTNVNGNTIESQLDADGDPILGSRFLVEVIKVPLANPAAAEVVNKARLFTDAETGSPAGLWPGGNHGEGTQSTSATDACHDITVYPAVGLAAGACEGNGILIDISDPANPMRIDAVTDPGFAYWHSATFNNDGTKVVFTDEWGGGSGARCREGDRMDWGADAIFDIVAGKLEFASYYKLPVVQTSQENCVAHNGSLIPVPGRDIMVQAWYQGGLSIVDFTDSENPVEIASFDRGPISTASLVLGGYWSTYWYNGNVLGSEIARGFDSLALTPSAMLSANEIAAAMAVQVDQLNAQSQEPIMHTPSFAVARSYIDQAERAGTLVGNDLKQVRKSVEQAEKLAGSSASATAVQTQFDNAVRKAGANAAVVEALQALAGSM</sequence>
<evidence type="ECO:0000313" key="2">
    <source>
        <dbReference type="EMBL" id="QKJ18205.1"/>
    </source>
</evidence>
<dbReference type="Proteomes" id="UP000502498">
    <property type="component" value="Chromosome"/>
</dbReference>
<dbReference type="InterPro" id="IPR013211">
    <property type="entry name" value="LVIVD"/>
</dbReference>
<dbReference type="InterPro" id="IPR006311">
    <property type="entry name" value="TAT_signal"/>
</dbReference>
<feature type="chain" id="PRO_5028955015" description="LVIVD repeat-containing protein" evidence="1">
    <location>
        <begin position="35"/>
        <end position="598"/>
    </location>
</feature>
<dbReference type="EMBL" id="CP054038">
    <property type="protein sequence ID" value="QKJ18205.1"/>
    <property type="molecule type" value="Genomic_DNA"/>
</dbReference>
<dbReference type="SUPFAM" id="SSF75011">
    <property type="entry name" value="3-carboxy-cis,cis-mucoante lactonizing enzyme"/>
    <property type="match status" value="1"/>
</dbReference>
<evidence type="ECO:0000313" key="3">
    <source>
        <dbReference type="Proteomes" id="UP000502498"/>
    </source>
</evidence>
<protein>
    <recommendedName>
        <fullName evidence="4">LVIVD repeat-containing protein</fullName>
    </recommendedName>
</protein>